<organism evidence="2 3">
    <name type="scientific">Sporosarcina psychrophila</name>
    <name type="common">Bacillus psychrophilus</name>
    <dbReference type="NCBI Taxonomy" id="1476"/>
    <lineage>
        <taxon>Bacteria</taxon>
        <taxon>Bacillati</taxon>
        <taxon>Bacillota</taxon>
        <taxon>Bacilli</taxon>
        <taxon>Bacillales</taxon>
        <taxon>Caryophanaceae</taxon>
        <taxon>Sporosarcina</taxon>
    </lineage>
</organism>
<dbReference type="InterPro" id="IPR051324">
    <property type="entry name" value="Stress/Tellurium_Resist"/>
</dbReference>
<dbReference type="Pfam" id="PF02342">
    <property type="entry name" value="TerD"/>
    <property type="match status" value="1"/>
</dbReference>
<feature type="domain" description="TerD" evidence="1">
    <location>
        <begin position="1"/>
        <end position="135"/>
    </location>
</feature>
<name>A0ABV2K4K6_SPOPS</name>
<accession>A0ABV2K4K6</accession>
<evidence type="ECO:0000313" key="3">
    <source>
        <dbReference type="Proteomes" id="UP001549104"/>
    </source>
</evidence>
<evidence type="ECO:0000313" key="2">
    <source>
        <dbReference type="EMBL" id="MET3655540.1"/>
    </source>
</evidence>
<dbReference type="InterPro" id="IPR003325">
    <property type="entry name" value="TerD"/>
</dbReference>
<dbReference type="Proteomes" id="UP001549104">
    <property type="component" value="Unassembled WGS sequence"/>
</dbReference>
<comment type="caution">
    <text evidence="2">The sequence shown here is derived from an EMBL/GenBank/DDBJ whole genome shotgun (WGS) entry which is preliminary data.</text>
</comment>
<proteinExistence type="predicted"/>
<dbReference type="EMBL" id="JBEPME010000001">
    <property type="protein sequence ID" value="MET3655540.1"/>
    <property type="molecule type" value="Genomic_DNA"/>
</dbReference>
<gene>
    <name evidence="2" type="ORF">ABIC55_000624</name>
</gene>
<protein>
    <submittedName>
        <fullName evidence="2">Stress response protein SCP2</fullName>
    </submittedName>
</protein>
<evidence type="ECO:0000259" key="1">
    <source>
        <dbReference type="Pfam" id="PF02342"/>
    </source>
</evidence>
<sequence length="338" mass="37208">MLEESGICKNDDSFVFYGQPSSKEGSVKHFGSTNGQNEIHLSLNEIPDTIHKVALTLTIHEGEGKGGSFSAVSSANLLLKDRLSGEILYSFTFGEELQQETAIVVGEFYRHNGEWKLNPVGSGFDGGLPSLCGNYGLDIINEPTAPVPVEKKVEEVKPLIVTLKKKETISIKKTAKVVATLEWKSKKDLDLYCFYVTKDGQEGKVYYKNLGSSSMPPFITLDGDSKNSGKETVTVHNPSQLSYVLFAAYSAISNGFGSFKAMRAMAVVDNQIGQKITTPLFENNKFSYWVAIAKIDFTDINGMKVSHVEAYSKFGTERSPLLYKDGTFKMNVGPVEFK</sequence>
<reference evidence="2 3" key="1">
    <citation type="submission" date="2024-06" db="EMBL/GenBank/DDBJ databases">
        <title>Sorghum-associated microbial communities from plants grown in Nebraska, USA.</title>
        <authorList>
            <person name="Schachtman D."/>
        </authorList>
    </citation>
    <scope>NUCLEOTIDE SEQUENCE [LARGE SCALE GENOMIC DNA]</scope>
    <source>
        <strain evidence="2 3">1288</strain>
    </source>
</reference>
<keyword evidence="3" id="KW-1185">Reference proteome</keyword>
<dbReference type="Gene3D" id="2.60.60.30">
    <property type="entry name" value="sav2460 like domains"/>
    <property type="match status" value="1"/>
</dbReference>
<dbReference type="PANTHER" id="PTHR32097">
    <property type="entry name" value="CAMP-BINDING PROTEIN 1-RELATED"/>
    <property type="match status" value="1"/>
</dbReference>
<dbReference type="RefSeq" id="WP_354312120.1">
    <property type="nucleotide sequence ID" value="NZ_JBEPME010000001.1"/>
</dbReference>
<dbReference type="PANTHER" id="PTHR32097:SF17">
    <property type="entry name" value="CAMP-BINDING PROTEIN 1-RELATED"/>
    <property type="match status" value="1"/>
</dbReference>
<dbReference type="CDD" id="cd06974">
    <property type="entry name" value="TerD_like"/>
    <property type="match status" value="2"/>
</dbReference>